<sequence>MGNLCAGLRLGGHLGNHLVLPLFGDALSIPEFPEPLLRVVRRYVHMVGFSLWKLWNGSENPAKESVLHIRMNRMVSSVN</sequence>
<accession>A0A2Z5FT64</accession>
<reference evidence="1 2" key="1">
    <citation type="journal article" date="2018" name="Front. Microbiol.">
        <title>Hydrolytic Capabilities as a Key to Environmental Success: Chitinolytic and Cellulolytic Acidobacteria From Acidic Sub-arctic Soils and Boreal Peatlands.</title>
        <authorList>
            <person name="Belova S.E."/>
            <person name="Ravin N.V."/>
            <person name="Pankratov T.A."/>
            <person name="Rakitin A.L."/>
            <person name="Ivanova A.A."/>
            <person name="Beletsky A.V."/>
            <person name="Mardanov A.V."/>
            <person name="Sinninghe Damste J.S."/>
            <person name="Dedysh S.N."/>
        </authorList>
    </citation>
    <scope>NUCLEOTIDE SEQUENCE [LARGE SCALE GENOMIC DNA]</scope>
    <source>
        <strain evidence="1 2">SBC82</strain>
    </source>
</reference>
<organism evidence="1 2">
    <name type="scientific">Acidisarcina polymorpha</name>
    <dbReference type="NCBI Taxonomy" id="2211140"/>
    <lineage>
        <taxon>Bacteria</taxon>
        <taxon>Pseudomonadati</taxon>
        <taxon>Acidobacteriota</taxon>
        <taxon>Terriglobia</taxon>
        <taxon>Terriglobales</taxon>
        <taxon>Acidobacteriaceae</taxon>
        <taxon>Acidisarcina</taxon>
    </lineage>
</organism>
<gene>
    <name evidence="1" type="ORF">ACPOL_0301</name>
</gene>
<dbReference type="EMBL" id="CP030840">
    <property type="protein sequence ID" value="AXC09684.1"/>
    <property type="molecule type" value="Genomic_DNA"/>
</dbReference>
<dbReference type="KEGG" id="abas:ACPOL_0301"/>
<proteinExistence type="predicted"/>
<evidence type="ECO:0000313" key="2">
    <source>
        <dbReference type="Proteomes" id="UP000253606"/>
    </source>
</evidence>
<protein>
    <submittedName>
        <fullName evidence="1">Uncharacterized protein</fullName>
    </submittedName>
</protein>
<name>A0A2Z5FT64_9BACT</name>
<dbReference type="AlphaFoldDB" id="A0A2Z5FT64"/>
<keyword evidence="2" id="KW-1185">Reference proteome</keyword>
<evidence type="ECO:0000313" key="1">
    <source>
        <dbReference type="EMBL" id="AXC09684.1"/>
    </source>
</evidence>
<dbReference type="Proteomes" id="UP000253606">
    <property type="component" value="Chromosome"/>
</dbReference>